<dbReference type="EMBL" id="CAJVRM010000282">
    <property type="protein sequence ID" value="CAG8978817.1"/>
    <property type="molecule type" value="Genomic_DNA"/>
</dbReference>
<evidence type="ECO:0000313" key="2">
    <source>
        <dbReference type="Proteomes" id="UP000701801"/>
    </source>
</evidence>
<organism evidence="1 2">
    <name type="scientific">Hymenoscyphus albidus</name>
    <dbReference type="NCBI Taxonomy" id="595503"/>
    <lineage>
        <taxon>Eukaryota</taxon>
        <taxon>Fungi</taxon>
        <taxon>Dikarya</taxon>
        <taxon>Ascomycota</taxon>
        <taxon>Pezizomycotina</taxon>
        <taxon>Leotiomycetes</taxon>
        <taxon>Helotiales</taxon>
        <taxon>Helotiaceae</taxon>
        <taxon>Hymenoscyphus</taxon>
    </lineage>
</organism>
<evidence type="ECO:0000313" key="1">
    <source>
        <dbReference type="EMBL" id="CAG8978817.1"/>
    </source>
</evidence>
<protein>
    <submittedName>
        <fullName evidence="1">Uncharacterized protein</fullName>
    </submittedName>
</protein>
<reference evidence="1" key="1">
    <citation type="submission" date="2021-07" db="EMBL/GenBank/DDBJ databases">
        <authorList>
            <person name="Durling M."/>
        </authorList>
    </citation>
    <scope>NUCLEOTIDE SEQUENCE</scope>
</reference>
<name>A0A9N9LUK5_9HELO</name>
<dbReference type="Proteomes" id="UP000701801">
    <property type="component" value="Unassembled WGS sequence"/>
</dbReference>
<sequence>MASTVGNKKPLAESVATKFKLTSLLEFDIKGDNFEKDGLKTPAFSAACTGKKENEIFVACTFNDGAPAGRSLGSRLEPSPITSEFGKAAGSLIISYQFTDAS</sequence>
<accession>A0A9N9LUK5</accession>
<comment type="caution">
    <text evidence="1">The sequence shown here is derived from an EMBL/GenBank/DDBJ whole genome shotgun (WGS) entry which is preliminary data.</text>
</comment>
<keyword evidence="2" id="KW-1185">Reference proteome</keyword>
<proteinExistence type="predicted"/>
<gene>
    <name evidence="1" type="ORF">HYALB_00012217</name>
</gene>
<dbReference type="AlphaFoldDB" id="A0A9N9LUK5"/>